<keyword evidence="4" id="KW-1185">Reference proteome</keyword>
<gene>
    <name evidence="3" type="ORF">C4F40_04775</name>
</gene>
<dbReference type="InterPro" id="IPR055378">
    <property type="entry name" value="GH3_C"/>
</dbReference>
<evidence type="ECO:0000313" key="4">
    <source>
        <dbReference type="Proteomes" id="UP000618319"/>
    </source>
</evidence>
<comment type="caution">
    <text evidence="3">The sequence shown here is derived from an EMBL/GenBank/DDBJ whole genome shotgun (WGS) entry which is preliminary data.</text>
</comment>
<dbReference type="Pfam" id="PF23571">
    <property type="entry name" value="GH3_M"/>
    <property type="match status" value="1"/>
</dbReference>
<organism evidence="3 4">
    <name type="scientific">Sphingobacterium pedocola</name>
    <dbReference type="NCBI Taxonomy" id="2082722"/>
    <lineage>
        <taxon>Bacteria</taxon>
        <taxon>Pseudomonadati</taxon>
        <taxon>Bacteroidota</taxon>
        <taxon>Sphingobacteriia</taxon>
        <taxon>Sphingobacteriales</taxon>
        <taxon>Sphingobacteriaceae</taxon>
        <taxon>Sphingobacterium</taxon>
    </lineage>
</organism>
<dbReference type="PANTHER" id="PTHR31901">
    <property type="entry name" value="GH3 DOMAIN-CONTAINING PROTEIN"/>
    <property type="match status" value="1"/>
</dbReference>
<proteinExistence type="predicted"/>
<evidence type="ECO:0000259" key="1">
    <source>
        <dbReference type="Pfam" id="PF23571"/>
    </source>
</evidence>
<dbReference type="Pfam" id="PF23572">
    <property type="entry name" value="GH3_C"/>
    <property type="match status" value="1"/>
</dbReference>
<dbReference type="PANTHER" id="PTHR31901:SF9">
    <property type="entry name" value="GH3 DOMAIN-CONTAINING PROTEIN"/>
    <property type="match status" value="1"/>
</dbReference>
<dbReference type="EMBL" id="PSKQ01000017">
    <property type="protein sequence ID" value="MBE8720041.1"/>
    <property type="molecule type" value="Genomic_DNA"/>
</dbReference>
<dbReference type="Proteomes" id="UP000618319">
    <property type="component" value="Unassembled WGS sequence"/>
</dbReference>
<evidence type="ECO:0008006" key="5">
    <source>
        <dbReference type="Google" id="ProtNLM"/>
    </source>
</evidence>
<accession>A0ABR9T3W5</accession>
<evidence type="ECO:0000259" key="2">
    <source>
        <dbReference type="Pfam" id="PF23572"/>
    </source>
</evidence>
<dbReference type="Pfam" id="PF03321">
    <property type="entry name" value="GH3"/>
    <property type="match status" value="1"/>
</dbReference>
<feature type="domain" description="GH3 middle" evidence="1">
    <location>
        <begin position="296"/>
        <end position="365"/>
    </location>
</feature>
<name>A0ABR9T3W5_9SPHI</name>
<feature type="domain" description="GH3 C-terminal" evidence="2">
    <location>
        <begin position="381"/>
        <end position="493"/>
    </location>
</feature>
<dbReference type="RefSeq" id="WP_196937734.1">
    <property type="nucleotide sequence ID" value="NZ_MU158689.1"/>
</dbReference>
<evidence type="ECO:0000313" key="3">
    <source>
        <dbReference type="EMBL" id="MBE8720041.1"/>
    </source>
</evidence>
<reference evidence="3 4" key="1">
    <citation type="submission" date="2018-02" db="EMBL/GenBank/DDBJ databases">
        <title>Sphingobacterium KA21.</title>
        <authorList>
            <person name="Vasarhelyi B.M."/>
            <person name="Deshmukh S."/>
            <person name="Balint B."/>
            <person name="Kukolya J."/>
        </authorList>
    </citation>
    <scope>NUCLEOTIDE SEQUENCE [LARGE SCALE GENOMIC DNA]</scope>
    <source>
        <strain evidence="3 4">Ka21</strain>
    </source>
</reference>
<sequence length="505" mass="58314">MAILNSLFTWILKKRVHQIELFMKYPHEVQEEWFQSLISTAEATEWGKKYDYKSIFTPEEFKRRVPIQDYDDIKGYVDRMIKGEQNILWPSDIKWFAKSSGTTSDRSKFIPVSMEALEECHYQGGKDMLSIYCHNRPENKLFTGKTVVIGGSSQINNFSPDSYYGDLSSILIRNLPSWAEFKRTPQLEVTLNPNFEEKIEQIAQITIQEDVTSLAGVPTWNIVMAKHILDITGKNNLLEVWPNLEFYGHGGVSFKPYREQFKTLIPSTEMYYLENYNASEGYFGIQDQSDSDDLLLMLDYGIYYEFLPVENLEDEYPRTLKLDEVELGKNYALIISTNAGLWRYKIGDTIKFTSLYPYRFQISGRTKQYINTFGEEVIVDNAEHALEAACAATGACVKDYTAGPVYFKGVEAGAHEWVIEFDKQPNDFKQFCEILDSTLREINSDYDAKRYKNMALNSPLVHNAPIDTFYSWMKSRGKLGGQNKVPRLANSREYLDPLLQIMKNA</sequence>
<dbReference type="InterPro" id="IPR055377">
    <property type="entry name" value="GH3_M"/>
</dbReference>
<dbReference type="InterPro" id="IPR004993">
    <property type="entry name" value="GH3"/>
</dbReference>
<protein>
    <recommendedName>
        <fullName evidence="5">GH3 auxin-responsive promoter</fullName>
    </recommendedName>
</protein>